<dbReference type="EMBL" id="CP018762">
    <property type="protein sequence ID" value="APZ34243.1"/>
    <property type="molecule type" value="Genomic_DNA"/>
</dbReference>
<dbReference type="PANTHER" id="PTHR33841">
    <property type="entry name" value="DNA METHYLTRANSFERASE YEEA-RELATED"/>
    <property type="match status" value="1"/>
</dbReference>
<dbReference type="GO" id="GO:0009007">
    <property type="term" value="F:site-specific DNA-methyltransferase (adenine-specific) activity"/>
    <property type="evidence" value="ECO:0007669"/>
    <property type="project" value="UniProtKB-EC"/>
</dbReference>
<dbReference type="REBASE" id="190462">
    <property type="entry name" value="Mau15219ORF8300P"/>
</dbReference>
<comment type="catalytic activity">
    <reaction evidence="5">
        <text>a 2'-deoxyadenosine in DNA + S-adenosyl-L-methionine = an N(6)-methyl-2'-deoxyadenosine in DNA + S-adenosyl-L-homocysteine + H(+)</text>
        <dbReference type="Rhea" id="RHEA:15197"/>
        <dbReference type="Rhea" id="RHEA-COMP:12418"/>
        <dbReference type="Rhea" id="RHEA-COMP:12419"/>
        <dbReference type="ChEBI" id="CHEBI:15378"/>
        <dbReference type="ChEBI" id="CHEBI:57856"/>
        <dbReference type="ChEBI" id="CHEBI:59789"/>
        <dbReference type="ChEBI" id="CHEBI:90615"/>
        <dbReference type="ChEBI" id="CHEBI:90616"/>
        <dbReference type="EC" id="2.1.1.72"/>
    </reaction>
</comment>
<sequence length="1336" mass="146330">MEKAGNVSVLQLDGSSTVAWADAPAGAADAIVVLGRDDAGAGAIQVGVARLSARPTKGVLDDLWKSRGTRAPMGFIVAAVTPDGVWIHYPSADAPPIGPITVGQAERQLQSVLEEGNGLAAHGRIRAIQEAMSSAGTDGFSNHFLFATYHLNRDVPRRPDWESAGKKATPILPKRGIELVTALGFDTEPAGSERLLVLRTSSGPRRAVAVLLRDDEHFNQKSTTYQLTPVAKALEIAGREDVPWVIALRKSTLRLYPGRDGVGVGQRGQSETYFELDLDLLAPEQAALLTLIFSAEALDAGGSAQQILDGSGKYAADLGTRLRDRVYEGVVPRVALAIADQLPSLGLALDAQGLQMAYRLTMRILFRLLFQAYGEATELLPAGRNDHYDANSLQAFITREIGTGPDQFSTESAAIWSDLAQVWEVIFHGNSRWEVPAYGGSLFDPATEEGALLSRVKLTDSVIGPALQELLSEETVDRTWGPVDFRSLQVREFGTIYEGLLESSLSLAEQNLTVDRNGAYVPAKDGDEVVAPAGRPYFHSASGERKATGSYYTPKIVVDHLIERSVEPALKAHLDRIKTLMDEGKERQASDAFFDFRVADLAMGSAHFLVAAVDKIERGMRDFLTATEVPGVRAELARLAEKAREALGQDTEGAKAITDGQLLRRQVARRCIYGLDINPLAVELSQLALWIHTFVPGLPMSSLDHGLVLANSLTGIGTIDEAMDALKADGLFEQIIREPLTAARDLLIDYANASEADKSEVAAGAEMLAKARDAAAPAKAIFDVAVAKRLGVTIDEAWDAEQFTALAAMREVREAVDRLQPAHMPYLFPEVFLRERPGFDVLVGNPPWEKVKVEEHQWWGLRIPGLRSMSQAKKKLVLTEFRANRPDMEAQYVRELAATDAYRAVLVKGPYPGIGSGGDPDLYQAFAWRFWRLIRNGGRAANVLPRGALSGSALVEWRNEILTDGSFTDVCFLLNNQKWVFPNVHPQYTVGLTVVERGGEHVARFCGPFASEAEFAAGADALAEVTAEEFAAWSATTAFPLIPDPMSAEVFTQMKRSPRFDEVRPDWEFRPTTELHSTADKKYYDFDVDAPRADQIRVLAGAAFNIWEPDFAARPYALSDPDEIRTHLAAKLAKGVKSARSAYFGLKFADGELPMDRARIAFRDIARATDTRTTLVCLMPPGVAFTEMAPLIVVRRGSKQAEAFLLGVMSSIPFDWTARKWVELHLKYNILNYLPVPKYEPGTALSDRAVHISGRLAAVDARYAAWATEVGVEVGTANDEATKTELIAELDALVSLLYGLTPEHVEHVFATFHRGWNYTARLERVLAYYEQWKDAV</sequence>
<dbReference type="InterPro" id="IPR002052">
    <property type="entry name" value="DNA_methylase_N6_adenine_CS"/>
</dbReference>
<keyword evidence="2" id="KW-0489">Methyltransferase</keyword>
<dbReference type="PROSITE" id="PS00092">
    <property type="entry name" value="N6_MTASE"/>
    <property type="match status" value="1"/>
</dbReference>
<dbReference type="SUPFAM" id="SSF53335">
    <property type="entry name" value="S-adenosyl-L-methionine-dependent methyltransferases"/>
    <property type="match status" value="1"/>
</dbReference>
<evidence type="ECO:0000256" key="3">
    <source>
        <dbReference type="ARBA" id="ARBA00022679"/>
    </source>
</evidence>
<reference evidence="7 8" key="1">
    <citation type="submission" date="2016-12" db="EMBL/GenBank/DDBJ databases">
        <title>Complete genome sequence of Microbacterium aurum KACC 15219.</title>
        <authorList>
            <person name="Jung Y."/>
            <person name="Shin J.-H."/>
            <person name="Lee Y.-J."/>
            <person name="Yi H."/>
            <person name="Bahn Y.-S."/>
            <person name="Kim J.F."/>
            <person name="Lee D.-W."/>
        </authorList>
    </citation>
    <scope>NUCLEOTIDE SEQUENCE [LARGE SCALE GENOMIC DNA]</scope>
    <source>
        <strain evidence="7 8">KACC 15219</strain>
    </source>
</reference>
<dbReference type="GO" id="GO:0006304">
    <property type="term" value="P:DNA modification"/>
    <property type="evidence" value="ECO:0007669"/>
    <property type="project" value="InterPro"/>
</dbReference>
<dbReference type="GO" id="GO:0032259">
    <property type="term" value="P:methylation"/>
    <property type="evidence" value="ECO:0007669"/>
    <property type="project" value="UniProtKB-KW"/>
</dbReference>
<proteinExistence type="predicted"/>
<organism evidence="7 8">
    <name type="scientific">Microbacterium aurum</name>
    <dbReference type="NCBI Taxonomy" id="36805"/>
    <lineage>
        <taxon>Bacteria</taxon>
        <taxon>Bacillati</taxon>
        <taxon>Actinomycetota</taxon>
        <taxon>Actinomycetes</taxon>
        <taxon>Micrococcales</taxon>
        <taxon>Microbacteriaceae</taxon>
        <taxon>Microbacterium</taxon>
    </lineage>
</organism>
<dbReference type="STRING" id="36805.BOH66_08300"/>
<dbReference type="Gene3D" id="3.40.50.150">
    <property type="entry name" value="Vaccinia Virus protein VP39"/>
    <property type="match status" value="1"/>
</dbReference>
<dbReference type="PRINTS" id="PR00507">
    <property type="entry name" value="N12N6MTFRASE"/>
</dbReference>
<dbReference type="OrthoDB" id="4280289at2"/>
<gene>
    <name evidence="7" type="ORF">BOH66_08300</name>
</gene>
<evidence type="ECO:0000313" key="8">
    <source>
        <dbReference type="Proteomes" id="UP000187185"/>
    </source>
</evidence>
<dbReference type="Proteomes" id="UP000187185">
    <property type="component" value="Chromosome"/>
</dbReference>
<evidence type="ECO:0000313" key="7">
    <source>
        <dbReference type="EMBL" id="APZ34243.1"/>
    </source>
</evidence>
<name>A0A1P8U814_9MICO</name>
<dbReference type="Pfam" id="PF07669">
    <property type="entry name" value="Eco57I"/>
    <property type="match status" value="1"/>
</dbReference>
<evidence type="ECO:0000256" key="2">
    <source>
        <dbReference type="ARBA" id="ARBA00022603"/>
    </source>
</evidence>
<keyword evidence="4" id="KW-0949">S-adenosyl-L-methionine</keyword>
<protein>
    <recommendedName>
        <fullName evidence="1">site-specific DNA-methyltransferase (adenine-specific)</fullName>
        <ecNumber evidence="1">2.1.1.72</ecNumber>
    </recommendedName>
</protein>
<accession>A0A1P8U814</accession>
<dbReference type="EC" id="2.1.1.72" evidence="1"/>
<dbReference type="PANTHER" id="PTHR33841:SF1">
    <property type="entry name" value="DNA METHYLTRANSFERASE A"/>
    <property type="match status" value="1"/>
</dbReference>
<dbReference type="InterPro" id="IPR011639">
    <property type="entry name" value="MethylTrfase_TaqI-like_dom"/>
</dbReference>
<dbReference type="InterPro" id="IPR029063">
    <property type="entry name" value="SAM-dependent_MTases_sf"/>
</dbReference>
<evidence type="ECO:0000256" key="5">
    <source>
        <dbReference type="ARBA" id="ARBA00047942"/>
    </source>
</evidence>
<dbReference type="GO" id="GO:0003676">
    <property type="term" value="F:nucleic acid binding"/>
    <property type="evidence" value="ECO:0007669"/>
    <property type="project" value="InterPro"/>
</dbReference>
<dbReference type="KEGG" id="maur:BOH66_08300"/>
<evidence type="ECO:0000256" key="4">
    <source>
        <dbReference type="ARBA" id="ARBA00022691"/>
    </source>
</evidence>
<keyword evidence="3" id="KW-0808">Transferase</keyword>
<keyword evidence="8" id="KW-1185">Reference proteome</keyword>
<evidence type="ECO:0000259" key="6">
    <source>
        <dbReference type="Pfam" id="PF07669"/>
    </source>
</evidence>
<feature type="domain" description="Type II methyltransferase M.TaqI-like" evidence="6">
    <location>
        <begin position="671"/>
        <end position="852"/>
    </location>
</feature>
<evidence type="ECO:0000256" key="1">
    <source>
        <dbReference type="ARBA" id="ARBA00011900"/>
    </source>
</evidence>
<dbReference type="InterPro" id="IPR050953">
    <property type="entry name" value="N4_N6_ade-DNA_methylase"/>
</dbReference>